<accession>A0AAF1JV95</accession>
<protein>
    <submittedName>
        <fullName evidence="1">Uncharacterized protein</fullName>
    </submittedName>
</protein>
<feature type="non-terminal residue" evidence="1">
    <location>
        <position position="338"/>
    </location>
</feature>
<dbReference type="Proteomes" id="UP001196068">
    <property type="component" value="Unassembled WGS sequence"/>
</dbReference>
<reference evidence="1" key="2">
    <citation type="journal article" date="2021" name="Syst. Appl. Microbiol.">
        <title>Roseomonas hellenica sp. nov., isolated from roots of wild-growing Alkanna tinctoria.</title>
        <authorList>
            <person name="Rat A."/>
            <person name="Naranjo H.D."/>
            <person name="Lebbe L."/>
            <person name="Cnockaert M."/>
            <person name="Krigas N."/>
            <person name="Grigoriadou K."/>
            <person name="Maloupa E."/>
            <person name="Willems A."/>
        </authorList>
    </citation>
    <scope>NUCLEOTIDE SEQUENCE</scope>
    <source>
        <strain evidence="1">LMG 28251</strain>
    </source>
</reference>
<dbReference type="EMBL" id="JAAEDH010000003">
    <property type="protein sequence ID" value="MBR0654259.1"/>
    <property type="molecule type" value="Genomic_DNA"/>
</dbReference>
<keyword evidence="2" id="KW-1185">Reference proteome</keyword>
<sequence>MAQLTGTLWDGLALRRLRASPDPDSPRRPVALPATWPSPEADDAAAALAAITPGAGPVALPSLAERWIRRLDKAGRAMGLVPDDAFAEALRALLLTRRGAPGLPTWRGEASAEPPRFILNLTAFLDAAGDFDAPAYAEAVATATLAADIAGEGRAAHLAVGFADLAGFLAAHGLRYAGAEGREAAAAIAALTLGAAEAESGRIAIIMGAREPLRLVWPALPTATAIPGLAEAARAAIDAAVASRGLRHATILALTLPDAVDALLGVETGGMAPPAGHIRPVLGADGVLRDLPTRAARRAGPNAEALLAPVDQHARHAMLLAVGPFLHAAPPAAIAAPA</sequence>
<dbReference type="SUPFAM" id="SSF51998">
    <property type="entry name" value="PFL-like glycyl radical enzymes"/>
    <property type="match status" value="1"/>
</dbReference>
<reference evidence="1" key="1">
    <citation type="submission" date="2020-01" db="EMBL/GenBank/DDBJ databases">
        <authorList>
            <person name="Rat A."/>
        </authorList>
    </citation>
    <scope>NUCLEOTIDE SEQUENCE</scope>
    <source>
        <strain evidence="1">LMG 28251</strain>
    </source>
</reference>
<dbReference type="AlphaFoldDB" id="A0AAF1JV95"/>
<organism evidence="1 2">
    <name type="scientific">Plastoroseomonas arctica</name>
    <dbReference type="NCBI Taxonomy" id="1509237"/>
    <lineage>
        <taxon>Bacteria</taxon>
        <taxon>Pseudomonadati</taxon>
        <taxon>Pseudomonadota</taxon>
        <taxon>Alphaproteobacteria</taxon>
        <taxon>Acetobacterales</taxon>
        <taxon>Acetobacteraceae</taxon>
        <taxon>Plastoroseomonas</taxon>
    </lineage>
</organism>
<evidence type="ECO:0000313" key="2">
    <source>
        <dbReference type="Proteomes" id="UP001196068"/>
    </source>
</evidence>
<comment type="caution">
    <text evidence="1">The sequence shown here is derived from an EMBL/GenBank/DDBJ whole genome shotgun (WGS) entry which is preliminary data.</text>
</comment>
<gene>
    <name evidence="1" type="ORF">GXW79_04105</name>
</gene>
<name>A0AAF1JV95_9PROT</name>
<evidence type="ECO:0000313" key="1">
    <source>
        <dbReference type="EMBL" id="MBR0654259.1"/>
    </source>
</evidence>
<proteinExistence type="predicted"/>